<feature type="domain" description="Aminoacyl-transfer RNA synthetases class-II family profile" evidence="17">
    <location>
        <begin position="175"/>
        <end position="415"/>
    </location>
</feature>
<evidence type="ECO:0000256" key="15">
    <source>
        <dbReference type="PIRSR" id="PIRSR001529-1"/>
    </source>
</evidence>
<comment type="pathway">
    <text evidence="2">Aminoacyl-tRNA biosynthesis; selenocysteinyl-tRNA(Sec) biosynthesis; L-seryl-tRNA(Sec) from L-serine and tRNA(Sec): step 1/1.</text>
</comment>
<evidence type="ECO:0000256" key="10">
    <source>
        <dbReference type="ARBA" id="ARBA00023146"/>
    </source>
</evidence>
<feature type="binding site" evidence="15">
    <location>
        <position position="384"/>
    </location>
    <ligand>
        <name>L-serine</name>
        <dbReference type="ChEBI" id="CHEBI:33384"/>
    </ligand>
</feature>
<feature type="binding site" evidence="15">
    <location>
        <position position="264"/>
    </location>
    <ligand>
        <name>L-serine</name>
        <dbReference type="ChEBI" id="CHEBI:33384"/>
    </ligand>
</feature>
<evidence type="ECO:0000256" key="6">
    <source>
        <dbReference type="ARBA" id="ARBA00022598"/>
    </source>
</evidence>
<dbReference type="AlphaFoldDB" id="A0A521ASX1"/>
<protein>
    <recommendedName>
        <fullName evidence="11 14">Serine--tRNA ligase</fullName>
        <ecNumber evidence="4 14">6.1.1.11</ecNumber>
    </recommendedName>
</protein>
<evidence type="ECO:0000256" key="2">
    <source>
        <dbReference type="ARBA" id="ARBA00005045"/>
    </source>
</evidence>
<evidence type="ECO:0000256" key="1">
    <source>
        <dbReference type="ARBA" id="ARBA00004496"/>
    </source>
</evidence>
<dbReference type="InterPro" id="IPR015866">
    <property type="entry name" value="Ser-tRNA-synth_1_N"/>
</dbReference>
<dbReference type="EMBL" id="FXSZ01000001">
    <property type="protein sequence ID" value="SMO37895.1"/>
    <property type="molecule type" value="Genomic_DNA"/>
</dbReference>
<keyword evidence="8 16" id="KW-0067">ATP-binding</keyword>
<dbReference type="GO" id="GO:0005737">
    <property type="term" value="C:cytoplasm"/>
    <property type="evidence" value="ECO:0007669"/>
    <property type="project" value="UniProtKB-SubCell"/>
</dbReference>
<keyword evidence="5" id="KW-0963">Cytoplasm</keyword>
<feature type="binding site" evidence="16">
    <location>
        <begin position="351"/>
        <end position="354"/>
    </location>
    <ligand>
        <name>ATP</name>
        <dbReference type="ChEBI" id="CHEBI:30616"/>
    </ligand>
</feature>
<dbReference type="GO" id="GO:0005524">
    <property type="term" value="F:ATP binding"/>
    <property type="evidence" value="ECO:0007669"/>
    <property type="project" value="UniProtKB-KW"/>
</dbReference>
<evidence type="ECO:0000256" key="5">
    <source>
        <dbReference type="ARBA" id="ARBA00022490"/>
    </source>
</evidence>
<gene>
    <name evidence="18" type="ORF">SAMN06265350_101379</name>
</gene>
<evidence type="ECO:0000256" key="8">
    <source>
        <dbReference type="ARBA" id="ARBA00022840"/>
    </source>
</evidence>
<accession>A0A521ASX1</accession>
<name>A0A521ASX1_9SPHI</name>
<dbReference type="PANTHER" id="PTHR43697:SF1">
    <property type="entry name" value="SERINE--TRNA LIGASE"/>
    <property type="match status" value="1"/>
</dbReference>
<dbReference type="InterPro" id="IPR010978">
    <property type="entry name" value="tRNA-bd_arm"/>
</dbReference>
<sequence>MLQVNYIRENKDEVIARLSKKSFKQLDLVDKVIDLDNKRRATQAQLDNMLSQSNAMAKSIGELMRDGKKDEVEKIKQKTSLIKEDIKTLGEELSELEQHVHNSLVLLPNLAHSSVPAGVTPEENEVVLTHGDVPKLPEHALPHWELAAKYDIIDFELGVKISGAGFPVYKGKGAKLQRALINFFLDNAAKAGYDEVQPPIVINEASGFGTGQLPDKEGQMYFIGEDNLYLVPTAEVPVTNIYRDEIVKEDQLPIKNTAYTPCFRREAGSYGAHVRGLNRLHQFDKVEIVQIAHPEKSYEILEEMSEYVQTLLKKLELPYRVLRLCGGDMSFASALTYDMEVFSAAQGRWLEVSSVSNFETFQANRLKLRFKGNEGKAQLAHTLNGSALALPRIVASLLENNQTEKGIKIPEALVPYTGFEYID</sequence>
<organism evidence="18 19">
    <name type="scientific">Solitalea koreensis</name>
    <dbReference type="NCBI Taxonomy" id="543615"/>
    <lineage>
        <taxon>Bacteria</taxon>
        <taxon>Pseudomonadati</taxon>
        <taxon>Bacteroidota</taxon>
        <taxon>Sphingobacteriia</taxon>
        <taxon>Sphingobacteriales</taxon>
        <taxon>Sphingobacteriaceae</taxon>
        <taxon>Solitalea</taxon>
    </lineage>
</organism>
<feature type="binding site" evidence="15">
    <location>
        <position position="287"/>
    </location>
    <ligand>
        <name>L-serine</name>
        <dbReference type="ChEBI" id="CHEBI:33384"/>
    </ligand>
</feature>
<keyword evidence="10 18" id="KW-0030">Aminoacyl-tRNA synthetase</keyword>
<keyword evidence="7" id="KW-0547">Nucleotide-binding</keyword>
<evidence type="ECO:0000259" key="17">
    <source>
        <dbReference type="PROSITE" id="PS50862"/>
    </source>
</evidence>
<dbReference type="EC" id="6.1.1.11" evidence="4 14"/>
<comment type="similarity">
    <text evidence="3">Belongs to the class-II aminoacyl-tRNA synthetase family. Type-1 seryl-tRNA synthetase subfamily.</text>
</comment>
<feature type="binding site" evidence="16">
    <location>
        <begin position="264"/>
        <end position="266"/>
    </location>
    <ligand>
        <name>ATP</name>
        <dbReference type="ChEBI" id="CHEBI:30616"/>
    </ligand>
</feature>
<proteinExistence type="inferred from homology"/>
<dbReference type="InterPro" id="IPR006195">
    <property type="entry name" value="aa-tRNA-synth_II"/>
</dbReference>
<evidence type="ECO:0000256" key="14">
    <source>
        <dbReference type="NCBIfam" id="TIGR00414"/>
    </source>
</evidence>
<dbReference type="GO" id="GO:0006434">
    <property type="term" value="P:seryl-tRNA aminoacylation"/>
    <property type="evidence" value="ECO:0007669"/>
    <property type="project" value="UniProtKB-UniRule"/>
</dbReference>
<dbReference type="PIRSF" id="PIRSF001529">
    <property type="entry name" value="Ser-tRNA-synth_IIa"/>
    <property type="match status" value="1"/>
</dbReference>
<dbReference type="Proteomes" id="UP000315971">
    <property type="component" value="Unassembled WGS sequence"/>
</dbReference>
<dbReference type="SUPFAM" id="SSF46589">
    <property type="entry name" value="tRNA-binding arm"/>
    <property type="match status" value="1"/>
</dbReference>
<evidence type="ECO:0000256" key="12">
    <source>
        <dbReference type="ARBA" id="ARBA00047929"/>
    </source>
</evidence>
<dbReference type="Gene3D" id="3.30.930.10">
    <property type="entry name" value="Bira Bifunctional Protein, Domain 2"/>
    <property type="match status" value="1"/>
</dbReference>
<dbReference type="InterPro" id="IPR002317">
    <property type="entry name" value="Ser-tRNA-ligase_type_1"/>
</dbReference>
<feature type="binding site" evidence="15">
    <location>
        <position position="233"/>
    </location>
    <ligand>
        <name>L-serine</name>
        <dbReference type="ChEBI" id="CHEBI:33384"/>
    </ligand>
</feature>
<dbReference type="OrthoDB" id="9804647at2"/>
<evidence type="ECO:0000256" key="13">
    <source>
        <dbReference type="ARBA" id="ARBA00048823"/>
    </source>
</evidence>
<dbReference type="PRINTS" id="PR00981">
    <property type="entry name" value="TRNASYNTHSER"/>
</dbReference>
<reference evidence="18 19" key="1">
    <citation type="submission" date="2017-05" db="EMBL/GenBank/DDBJ databases">
        <authorList>
            <person name="Varghese N."/>
            <person name="Submissions S."/>
        </authorList>
    </citation>
    <scope>NUCLEOTIDE SEQUENCE [LARGE SCALE GENOMIC DNA]</scope>
    <source>
        <strain evidence="18 19">DSM 21342</strain>
    </source>
</reference>
<evidence type="ECO:0000256" key="7">
    <source>
        <dbReference type="ARBA" id="ARBA00022741"/>
    </source>
</evidence>
<dbReference type="InterPro" id="IPR045864">
    <property type="entry name" value="aa-tRNA-synth_II/BPL/LPL"/>
</dbReference>
<dbReference type="GO" id="GO:0004828">
    <property type="term" value="F:serine-tRNA ligase activity"/>
    <property type="evidence" value="ECO:0007669"/>
    <property type="project" value="UniProtKB-UniRule"/>
</dbReference>
<keyword evidence="19" id="KW-1185">Reference proteome</keyword>
<evidence type="ECO:0000256" key="11">
    <source>
        <dbReference type="ARBA" id="ARBA00039158"/>
    </source>
</evidence>
<evidence type="ECO:0000256" key="9">
    <source>
        <dbReference type="ARBA" id="ARBA00022917"/>
    </source>
</evidence>
<evidence type="ECO:0000313" key="18">
    <source>
        <dbReference type="EMBL" id="SMO37895.1"/>
    </source>
</evidence>
<dbReference type="PROSITE" id="PS50862">
    <property type="entry name" value="AA_TRNA_LIGASE_II"/>
    <property type="match status" value="1"/>
</dbReference>
<dbReference type="RefSeq" id="WP_142600968.1">
    <property type="nucleotide sequence ID" value="NZ_FXSZ01000001.1"/>
</dbReference>
<evidence type="ECO:0000256" key="3">
    <source>
        <dbReference type="ARBA" id="ARBA00010728"/>
    </source>
</evidence>
<dbReference type="Pfam" id="PF02403">
    <property type="entry name" value="Seryl_tRNA_N"/>
    <property type="match status" value="1"/>
</dbReference>
<dbReference type="Gene3D" id="1.10.287.40">
    <property type="entry name" value="Serine-tRNA synthetase, tRNA binding domain"/>
    <property type="match status" value="1"/>
</dbReference>
<dbReference type="PANTHER" id="PTHR43697">
    <property type="entry name" value="SERYL-TRNA SYNTHETASE"/>
    <property type="match status" value="1"/>
</dbReference>
<comment type="subcellular location">
    <subcellularLocation>
        <location evidence="1">Cytoplasm</location>
    </subcellularLocation>
</comment>
<dbReference type="InterPro" id="IPR042103">
    <property type="entry name" value="SerRS_1_N_sf"/>
</dbReference>
<dbReference type="Pfam" id="PF00587">
    <property type="entry name" value="tRNA-synt_2b"/>
    <property type="match status" value="1"/>
</dbReference>
<comment type="catalytic activity">
    <reaction evidence="12">
        <text>tRNA(Sec) + L-serine + ATP = L-seryl-tRNA(Sec) + AMP + diphosphate + H(+)</text>
        <dbReference type="Rhea" id="RHEA:42580"/>
        <dbReference type="Rhea" id="RHEA-COMP:9742"/>
        <dbReference type="Rhea" id="RHEA-COMP:10128"/>
        <dbReference type="ChEBI" id="CHEBI:15378"/>
        <dbReference type="ChEBI" id="CHEBI:30616"/>
        <dbReference type="ChEBI" id="CHEBI:33019"/>
        <dbReference type="ChEBI" id="CHEBI:33384"/>
        <dbReference type="ChEBI" id="CHEBI:78442"/>
        <dbReference type="ChEBI" id="CHEBI:78533"/>
        <dbReference type="ChEBI" id="CHEBI:456215"/>
        <dbReference type="EC" id="6.1.1.11"/>
    </reaction>
</comment>
<evidence type="ECO:0000256" key="16">
    <source>
        <dbReference type="PIRSR" id="PIRSR001529-2"/>
    </source>
</evidence>
<dbReference type="NCBIfam" id="TIGR00414">
    <property type="entry name" value="serS"/>
    <property type="match status" value="1"/>
</dbReference>
<dbReference type="InterPro" id="IPR002314">
    <property type="entry name" value="aa-tRNA-synt_IIb"/>
</dbReference>
<evidence type="ECO:0000256" key="4">
    <source>
        <dbReference type="ARBA" id="ARBA00012840"/>
    </source>
</evidence>
<dbReference type="SUPFAM" id="SSF55681">
    <property type="entry name" value="Class II aaRS and biotin synthetases"/>
    <property type="match status" value="1"/>
</dbReference>
<comment type="catalytic activity">
    <reaction evidence="13">
        <text>tRNA(Ser) + L-serine + ATP = L-seryl-tRNA(Ser) + AMP + diphosphate + H(+)</text>
        <dbReference type="Rhea" id="RHEA:12292"/>
        <dbReference type="Rhea" id="RHEA-COMP:9669"/>
        <dbReference type="Rhea" id="RHEA-COMP:9703"/>
        <dbReference type="ChEBI" id="CHEBI:15378"/>
        <dbReference type="ChEBI" id="CHEBI:30616"/>
        <dbReference type="ChEBI" id="CHEBI:33019"/>
        <dbReference type="ChEBI" id="CHEBI:33384"/>
        <dbReference type="ChEBI" id="CHEBI:78442"/>
        <dbReference type="ChEBI" id="CHEBI:78533"/>
        <dbReference type="ChEBI" id="CHEBI:456215"/>
        <dbReference type="EC" id="6.1.1.11"/>
    </reaction>
</comment>
<keyword evidence="9" id="KW-0648">Protein biosynthesis</keyword>
<evidence type="ECO:0000313" key="19">
    <source>
        <dbReference type="Proteomes" id="UP000315971"/>
    </source>
</evidence>
<keyword evidence="6" id="KW-0436">Ligase</keyword>